<accession>A0AAF0ZJ30</accession>
<proteinExistence type="predicted"/>
<dbReference type="Proteomes" id="UP001234989">
    <property type="component" value="Chromosome 7"/>
</dbReference>
<dbReference type="EMBL" id="CP133618">
    <property type="protein sequence ID" value="WMV39004.1"/>
    <property type="molecule type" value="Genomic_DNA"/>
</dbReference>
<protein>
    <submittedName>
        <fullName evidence="1">Uncharacterized protein</fullName>
    </submittedName>
</protein>
<reference evidence="1" key="1">
    <citation type="submission" date="2023-08" db="EMBL/GenBank/DDBJ databases">
        <title>A de novo genome assembly of Solanum verrucosum Schlechtendal, a Mexican diploid species geographically isolated from the other diploid A-genome species in potato relatives.</title>
        <authorList>
            <person name="Hosaka K."/>
        </authorList>
    </citation>
    <scope>NUCLEOTIDE SEQUENCE</scope>
    <source>
        <tissue evidence="1">Young leaves</tissue>
    </source>
</reference>
<dbReference type="AlphaFoldDB" id="A0AAF0ZJ30"/>
<evidence type="ECO:0000313" key="1">
    <source>
        <dbReference type="EMBL" id="WMV39004.1"/>
    </source>
</evidence>
<evidence type="ECO:0000313" key="2">
    <source>
        <dbReference type="Proteomes" id="UP001234989"/>
    </source>
</evidence>
<organism evidence="1 2">
    <name type="scientific">Solanum verrucosum</name>
    <dbReference type="NCBI Taxonomy" id="315347"/>
    <lineage>
        <taxon>Eukaryota</taxon>
        <taxon>Viridiplantae</taxon>
        <taxon>Streptophyta</taxon>
        <taxon>Embryophyta</taxon>
        <taxon>Tracheophyta</taxon>
        <taxon>Spermatophyta</taxon>
        <taxon>Magnoliopsida</taxon>
        <taxon>eudicotyledons</taxon>
        <taxon>Gunneridae</taxon>
        <taxon>Pentapetalae</taxon>
        <taxon>asterids</taxon>
        <taxon>lamiids</taxon>
        <taxon>Solanales</taxon>
        <taxon>Solanaceae</taxon>
        <taxon>Solanoideae</taxon>
        <taxon>Solaneae</taxon>
        <taxon>Solanum</taxon>
    </lineage>
</organism>
<sequence>MKEKEILEDDREYDYYNTLYHRSRAVRATCLDLNRYAKSVNYLLHKVSLLSIALAPGKPIDIDKETQEKSRPNTTRVEVDLDLLAKLPQRMKLQLSTFEVDHPYLVKFSTIESAITAKRLEMLNNHVTYVMIQ</sequence>
<name>A0AAF0ZJ30_SOLVR</name>
<gene>
    <name evidence="1" type="ORF">MTR67_032389</name>
</gene>
<keyword evidence="2" id="KW-1185">Reference proteome</keyword>